<feature type="binding site" description="axial binding residue" evidence="10">
    <location>
        <position position="61"/>
    </location>
    <ligand>
        <name>heme c</name>
        <dbReference type="ChEBI" id="CHEBI:61717"/>
        <label>1</label>
    </ligand>
    <ligandPart>
        <name>Fe</name>
        <dbReference type="ChEBI" id="CHEBI:18248"/>
    </ligandPart>
</feature>
<organism evidence="12 13">
    <name type="scientific">Aureimonas ureilytica</name>
    <dbReference type="NCBI Taxonomy" id="401562"/>
    <lineage>
        <taxon>Bacteria</taxon>
        <taxon>Pseudomonadati</taxon>
        <taxon>Pseudomonadota</taxon>
        <taxon>Alphaproteobacteria</taxon>
        <taxon>Hyphomicrobiales</taxon>
        <taxon>Aurantimonadaceae</taxon>
        <taxon>Aureimonas</taxon>
    </lineage>
</organism>
<name>A0A175R8X4_9HYPH</name>
<dbReference type="PANTHER" id="PTHR35008:SF8">
    <property type="entry name" value="ALCOHOL DEHYDROGENASE CYTOCHROME C SUBUNIT"/>
    <property type="match status" value="1"/>
</dbReference>
<evidence type="ECO:0000259" key="11">
    <source>
        <dbReference type="PROSITE" id="PS51007"/>
    </source>
</evidence>
<evidence type="ECO:0000256" key="7">
    <source>
        <dbReference type="ARBA" id="ARBA00023004"/>
    </source>
</evidence>
<evidence type="ECO:0000256" key="2">
    <source>
        <dbReference type="ARBA" id="ARBA00022475"/>
    </source>
</evidence>
<keyword evidence="2" id="KW-1003">Cell membrane</keyword>
<keyword evidence="5" id="KW-0732">Signal</keyword>
<evidence type="ECO:0000256" key="6">
    <source>
        <dbReference type="ARBA" id="ARBA00022737"/>
    </source>
</evidence>
<gene>
    <name evidence="12" type="ORF">NS226_11565</name>
</gene>
<evidence type="ECO:0000256" key="10">
    <source>
        <dbReference type="PIRSR" id="PIRSR000018-51"/>
    </source>
</evidence>
<dbReference type="AlphaFoldDB" id="A0A175R8X4"/>
<dbReference type="PANTHER" id="PTHR35008">
    <property type="entry name" value="BLL4482 PROTEIN-RELATED"/>
    <property type="match status" value="1"/>
</dbReference>
<feature type="binding site" description="covalent" evidence="9">
    <location>
        <position position="327"/>
    </location>
    <ligand>
        <name>heme c</name>
        <dbReference type="ChEBI" id="CHEBI:61717"/>
        <label>3</label>
    </ligand>
</feature>
<dbReference type="InterPro" id="IPR051459">
    <property type="entry name" value="Cytochrome_c-type_DH"/>
</dbReference>
<dbReference type="GO" id="GO:0005506">
    <property type="term" value="F:iron ion binding"/>
    <property type="evidence" value="ECO:0007669"/>
    <property type="project" value="InterPro"/>
</dbReference>
<feature type="binding site" description="covalent" evidence="9">
    <location>
        <position position="206"/>
    </location>
    <ligand>
        <name>heme c</name>
        <dbReference type="ChEBI" id="CHEBI:61717"/>
        <label>2</label>
    </ligand>
</feature>
<comment type="cofactor">
    <cofactor evidence="9">
        <name>heme c</name>
        <dbReference type="ChEBI" id="CHEBI:61717"/>
    </cofactor>
    <text evidence="9">Binds 3 heme c groups covalently per subunit.</text>
</comment>
<feature type="binding site" description="axial binding residue" evidence="10">
    <location>
        <position position="207"/>
    </location>
    <ligand>
        <name>heme c</name>
        <dbReference type="ChEBI" id="CHEBI:61717"/>
        <label>2</label>
    </ligand>
    <ligandPart>
        <name>Fe</name>
        <dbReference type="ChEBI" id="CHEBI:18248"/>
    </ligandPart>
</feature>
<evidence type="ECO:0000256" key="3">
    <source>
        <dbReference type="ARBA" id="ARBA00022617"/>
    </source>
</evidence>
<keyword evidence="3 9" id="KW-0349">Heme</keyword>
<accession>A0A175R8X4</accession>
<dbReference type="Pfam" id="PF00034">
    <property type="entry name" value="Cytochrom_C"/>
    <property type="match status" value="1"/>
</dbReference>
<dbReference type="Pfam" id="PF13442">
    <property type="entry name" value="Cytochrome_CBB3"/>
    <property type="match status" value="1"/>
</dbReference>
<protein>
    <recommendedName>
        <fullName evidence="11">Cytochrome c domain-containing protein</fullName>
    </recommendedName>
</protein>
<comment type="subcellular location">
    <subcellularLocation>
        <location evidence="1">Cell membrane</location>
    </subcellularLocation>
</comment>
<keyword evidence="4 10" id="KW-0479">Metal-binding</keyword>
<proteinExistence type="predicted"/>
<feature type="binding site" description="axial binding residue" evidence="10">
    <location>
        <position position="328"/>
    </location>
    <ligand>
        <name>heme c</name>
        <dbReference type="ChEBI" id="CHEBI:61717"/>
        <label>3</label>
    </ligand>
    <ligandPart>
        <name>Fe</name>
        <dbReference type="ChEBI" id="CHEBI:18248"/>
    </ligandPart>
</feature>
<dbReference type="InterPro" id="IPR036909">
    <property type="entry name" value="Cyt_c-like_dom_sf"/>
</dbReference>
<dbReference type="PATRIC" id="fig|401562.3.peg.1836"/>
<dbReference type="EMBL" id="LDPZ01000022">
    <property type="protein sequence ID" value="KTQ95483.1"/>
    <property type="molecule type" value="Genomic_DNA"/>
</dbReference>
<dbReference type="PIRSF" id="PIRSF000018">
    <property type="entry name" value="Mb_ADH_cyt_c"/>
    <property type="match status" value="1"/>
</dbReference>
<dbReference type="PROSITE" id="PS51007">
    <property type="entry name" value="CYTC"/>
    <property type="match status" value="3"/>
</dbReference>
<dbReference type="Proteomes" id="UP000078272">
    <property type="component" value="Unassembled WGS sequence"/>
</dbReference>
<feature type="domain" description="Cytochrome c" evidence="11">
    <location>
        <begin position="188"/>
        <end position="295"/>
    </location>
</feature>
<evidence type="ECO:0000256" key="1">
    <source>
        <dbReference type="ARBA" id="ARBA00004236"/>
    </source>
</evidence>
<evidence type="ECO:0000256" key="9">
    <source>
        <dbReference type="PIRSR" id="PIRSR000018-50"/>
    </source>
</evidence>
<keyword evidence="8" id="KW-0472">Membrane</keyword>
<comment type="caution">
    <text evidence="12">The sequence shown here is derived from an EMBL/GenBank/DDBJ whole genome shotgun (WGS) entry which is preliminary data.</text>
</comment>
<dbReference type="GO" id="GO:0016614">
    <property type="term" value="F:oxidoreductase activity, acting on CH-OH group of donors"/>
    <property type="evidence" value="ECO:0007669"/>
    <property type="project" value="InterPro"/>
</dbReference>
<feature type="binding site" description="covalent" evidence="9">
    <location>
        <position position="57"/>
    </location>
    <ligand>
        <name>heme c</name>
        <dbReference type="ChEBI" id="CHEBI:61717"/>
        <label>1</label>
    </ligand>
</feature>
<dbReference type="GO" id="GO:0020037">
    <property type="term" value="F:heme binding"/>
    <property type="evidence" value="ECO:0007669"/>
    <property type="project" value="InterPro"/>
</dbReference>
<evidence type="ECO:0000313" key="12">
    <source>
        <dbReference type="EMBL" id="KTQ95483.1"/>
    </source>
</evidence>
<evidence type="ECO:0000256" key="4">
    <source>
        <dbReference type="ARBA" id="ARBA00022723"/>
    </source>
</evidence>
<feature type="binding site" description="covalent" evidence="9">
    <location>
        <position position="203"/>
    </location>
    <ligand>
        <name>heme c</name>
        <dbReference type="ChEBI" id="CHEBI:61717"/>
        <label>2</label>
    </ligand>
</feature>
<feature type="domain" description="Cytochrome c" evidence="11">
    <location>
        <begin position="311"/>
        <end position="397"/>
    </location>
</feature>
<keyword evidence="6" id="KW-0677">Repeat</keyword>
<dbReference type="SUPFAM" id="SSF46626">
    <property type="entry name" value="Cytochrome c"/>
    <property type="match status" value="3"/>
</dbReference>
<evidence type="ECO:0000256" key="5">
    <source>
        <dbReference type="ARBA" id="ARBA00022729"/>
    </source>
</evidence>
<feature type="binding site" description="covalent" evidence="9">
    <location>
        <position position="60"/>
    </location>
    <ligand>
        <name>heme c</name>
        <dbReference type="ChEBI" id="CHEBI:61717"/>
        <label>1</label>
    </ligand>
</feature>
<evidence type="ECO:0000313" key="13">
    <source>
        <dbReference type="Proteomes" id="UP000078272"/>
    </source>
</evidence>
<evidence type="ECO:0000256" key="8">
    <source>
        <dbReference type="ARBA" id="ARBA00023136"/>
    </source>
</evidence>
<feature type="domain" description="Cytochrome c" evidence="11">
    <location>
        <begin position="43"/>
        <end position="146"/>
    </location>
</feature>
<dbReference type="RefSeq" id="WP_058635112.1">
    <property type="nucleotide sequence ID" value="NZ_LDPZ01000022.1"/>
</dbReference>
<dbReference type="InterPro" id="IPR009056">
    <property type="entry name" value="Cyt_c-like_dom"/>
</dbReference>
<feature type="binding site" description="covalent" evidence="9">
    <location>
        <position position="324"/>
    </location>
    <ligand>
        <name>heme c</name>
        <dbReference type="ChEBI" id="CHEBI:61717"/>
        <label>3</label>
    </ligand>
</feature>
<dbReference type="GO" id="GO:0005886">
    <property type="term" value="C:plasma membrane"/>
    <property type="evidence" value="ECO:0007669"/>
    <property type="project" value="UniProtKB-SubCell"/>
</dbReference>
<dbReference type="InterPro" id="IPR014353">
    <property type="entry name" value="Membr-bd_ADH_cyt_c"/>
</dbReference>
<sequence>MIRIAALLLGLLLTAGLAFLVYALSPEAMEPVPPQPRAAFSQLAVERGQRVALIGNCVSCHTATGGAPYAGGYGVDTPFGTIYGTNITPDAETGIGTWSLEAFTRAMREGIGAKGEHLYPAFPYDHFTKLSDGDVAALYAFLMTREPVRRTTPENDLPAILRFRPLLAGWKLLAFREGRFEPDPALSEPLDYGRYLVEGAGHCGACHTPRNLIQAEKSDEALRGGLSAGWSAPAIAGAIEVTAPWTQGALETYLRDGFDRDHGAAAGPMQPVGAHLARTPMEDASAISAYLLSLLQQSERAPLALRTDTKPDTMPGAALFAGACASCHSGSPASASQGLPLEKSGATHAESARNLVQFILHGRQLPPGAAGVAMPGFARLLTRQQVADLATYIRARYSNEPPFQQLDATVNELADRAGLP</sequence>
<dbReference type="Gene3D" id="1.10.760.10">
    <property type="entry name" value="Cytochrome c-like domain"/>
    <property type="match status" value="2"/>
</dbReference>
<keyword evidence="7 10" id="KW-0408">Iron</keyword>
<dbReference type="GO" id="GO:0009055">
    <property type="term" value="F:electron transfer activity"/>
    <property type="evidence" value="ECO:0007669"/>
    <property type="project" value="InterPro"/>
</dbReference>
<reference evidence="12 13" key="1">
    <citation type="journal article" date="2016" name="Front. Microbiol.">
        <title>Genomic Resource of Rice Seed Associated Bacteria.</title>
        <authorList>
            <person name="Midha S."/>
            <person name="Bansal K."/>
            <person name="Sharma S."/>
            <person name="Kumar N."/>
            <person name="Patil P.P."/>
            <person name="Chaudhry V."/>
            <person name="Patil P.B."/>
        </authorList>
    </citation>
    <scope>NUCLEOTIDE SEQUENCE [LARGE SCALE GENOMIC DNA]</scope>
    <source>
        <strain evidence="12 13">NS226</strain>
    </source>
</reference>